<dbReference type="InterPro" id="IPR013087">
    <property type="entry name" value="Znf_C2H2_type"/>
</dbReference>
<feature type="region of interest" description="Disordered" evidence="1">
    <location>
        <begin position="28"/>
        <end position="116"/>
    </location>
</feature>
<feature type="compositionally biased region" description="Basic and acidic residues" evidence="1">
    <location>
        <begin position="703"/>
        <end position="720"/>
    </location>
</feature>
<keyword evidence="4" id="KW-1185">Reference proteome</keyword>
<feature type="region of interest" description="Disordered" evidence="1">
    <location>
        <begin position="517"/>
        <end position="543"/>
    </location>
</feature>
<evidence type="ECO:0000259" key="2">
    <source>
        <dbReference type="PROSITE" id="PS00028"/>
    </source>
</evidence>
<reference evidence="3 4" key="1">
    <citation type="submission" date="2023-11" db="EMBL/GenBank/DDBJ databases">
        <title>An acidophilic fungus is an integral part of prey digestion in a carnivorous sundew plant.</title>
        <authorList>
            <person name="Tsai I.J."/>
        </authorList>
    </citation>
    <scope>NUCLEOTIDE SEQUENCE [LARGE SCALE GENOMIC DNA]</scope>
    <source>
        <strain evidence="3">169a</strain>
    </source>
</reference>
<feature type="region of interest" description="Disordered" evidence="1">
    <location>
        <begin position="354"/>
        <end position="373"/>
    </location>
</feature>
<dbReference type="Proteomes" id="UP001303373">
    <property type="component" value="Chromosome 5"/>
</dbReference>
<organism evidence="3 4">
    <name type="scientific">Acrodontium crateriforme</name>
    <dbReference type="NCBI Taxonomy" id="150365"/>
    <lineage>
        <taxon>Eukaryota</taxon>
        <taxon>Fungi</taxon>
        <taxon>Dikarya</taxon>
        <taxon>Ascomycota</taxon>
        <taxon>Pezizomycotina</taxon>
        <taxon>Dothideomycetes</taxon>
        <taxon>Dothideomycetidae</taxon>
        <taxon>Mycosphaerellales</taxon>
        <taxon>Teratosphaeriaceae</taxon>
        <taxon>Acrodontium</taxon>
    </lineage>
</organism>
<dbReference type="Pfam" id="PF11951">
    <property type="entry name" value="Fungal_trans_2"/>
    <property type="match status" value="1"/>
</dbReference>
<dbReference type="SMART" id="SM00355">
    <property type="entry name" value="ZnF_C2H2"/>
    <property type="match status" value="3"/>
</dbReference>
<gene>
    <name evidence="3" type="ORF">R9X50_00377100</name>
</gene>
<sequence>METESHDRQPSPRLAEAALGLVGIATVNGVQKHHSDPPHAPSVSSRATSSVRLGPWTPSMEDLAPRRKRQQTENDRRGRPFQSAKASMNVFRLKSPPNGRVRHDSRASHNPFSPTQSVRSWSNFNYMANEHTGRIPLFQSRDLFQKNMSGGVESESVELDLLRIFTRIWHLRAYIRGRRSQGRGEWRDPIIINDSYGIEQSLSAWACDYKPDSLEYAASMLFKEAFWIYFHRTIQPSRPDPAFRRAVDEGLHYWGELLDDFEEMDKDVLLTSLVLLGCAAFDPTQRSGVVGSIERVAKPSSIPCPMTGMLAQLWRRMDKGYEAQTWDWEACFTYSTLNHVEGAGPFLSELLKPSQHDPWSRSGSRGSFASTQSRNALASLTRSTWSSSTATPMSAVLRLPPLLSPASKGSDPIGHPLQVLEPRPSLTGGDSSDRNETSSLTSPVFPDSSKASFVASPIDGSHNLDLLPPTIPGPSSMIPQPFSSDNDQSGNESHPNSSRLRPIDSSLWASMVIMDQRPPEASAPPNQPPRINTQINHTEDSNRTFSRRISDAHITRSGPFTIPATRHTALSSALSPTSPTSMDLMQTKSGRPRIKTSQPSCSICGKGLKNPSDAHKHQLQHKKPYKCSEVNCSRSEGFATPNDLQRHQISVHRSKPVLGTQSGYICVACPQPPAGIPAKYWPRRDNFRAHIKRKHAEWDEGILIERSEASRPEAQEESNHDSPQNSQLDRSDGSA</sequence>
<evidence type="ECO:0000313" key="4">
    <source>
        <dbReference type="Proteomes" id="UP001303373"/>
    </source>
</evidence>
<dbReference type="EMBL" id="CP138584">
    <property type="protein sequence ID" value="WPH00937.1"/>
    <property type="molecule type" value="Genomic_DNA"/>
</dbReference>
<dbReference type="Gene3D" id="3.30.160.60">
    <property type="entry name" value="Classic Zinc Finger"/>
    <property type="match status" value="1"/>
</dbReference>
<feature type="compositionally biased region" description="Polar residues" evidence="1">
    <location>
        <begin position="42"/>
        <end position="51"/>
    </location>
</feature>
<protein>
    <recommendedName>
        <fullName evidence="2">C2H2-type domain-containing protein</fullName>
    </recommendedName>
</protein>
<feature type="compositionally biased region" description="Polar residues" evidence="1">
    <location>
        <begin position="477"/>
        <end position="499"/>
    </location>
</feature>
<evidence type="ECO:0000256" key="1">
    <source>
        <dbReference type="SAM" id="MobiDB-lite"/>
    </source>
</evidence>
<feature type="compositionally biased region" description="Polar residues" evidence="1">
    <location>
        <begin position="361"/>
        <end position="373"/>
    </location>
</feature>
<feature type="domain" description="C2H2-type" evidence="2">
    <location>
        <begin position="601"/>
        <end position="621"/>
    </location>
</feature>
<feature type="region of interest" description="Disordered" evidence="1">
    <location>
        <begin position="407"/>
        <end position="501"/>
    </location>
</feature>
<dbReference type="PROSITE" id="PS00028">
    <property type="entry name" value="ZINC_FINGER_C2H2_1"/>
    <property type="match status" value="1"/>
</dbReference>
<name>A0AAQ3M4T1_9PEZI</name>
<dbReference type="AlphaFoldDB" id="A0AAQ3M4T1"/>
<dbReference type="InterPro" id="IPR021858">
    <property type="entry name" value="Fun_TF"/>
</dbReference>
<accession>A0AAQ3M4T1</accession>
<evidence type="ECO:0000313" key="3">
    <source>
        <dbReference type="EMBL" id="WPH00937.1"/>
    </source>
</evidence>
<proteinExistence type="predicted"/>
<feature type="region of interest" description="Disordered" evidence="1">
    <location>
        <begin position="698"/>
        <end position="735"/>
    </location>
</feature>